<sequence>MGLAEVRRRFEWGGSYYSETAEAVKLTFDGDAAPILRAKLKVADGELRDASVNLAERLQNINGHFVL</sequence>
<organism evidence="2 3">
    <name type="scientific">Aspergillus cristatus</name>
    <name type="common">Chinese Fuzhuan brick tea-fermentation fungus</name>
    <name type="synonym">Eurotium cristatum</name>
    <dbReference type="NCBI Taxonomy" id="573508"/>
    <lineage>
        <taxon>Eukaryota</taxon>
        <taxon>Fungi</taxon>
        <taxon>Dikarya</taxon>
        <taxon>Ascomycota</taxon>
        <taxon>Pezizomycotina</taxon>
        <taxon>Eurotiomycetes</taxon>
        <taxon>Eurotiomycetidae</taxon>
        <taxon>Eurotiales</taxon>
        <taxon>Aspergillaceae</taxon>
        <taxon>Aspergillus</taxon>
        <taxon>Aspergillus subgen. Aspergillus</taxon>
    </lineage>
</organism>
<dbReference type="Proteomes" id="UP000094569">
    <property type="component" value="Unassembled WGS sequence"/>
</dbReference>
<protein>
    <recommendedName>
        <fullName evidence="1">Cyanovirin-N domain-containing protein</fullName>
    </recommendedName>
</protein>
<gene>
    <name evidence="2" type="ORF">SI65_09250</name>
</gene>
<proteinExistence type="predicted"/>
<dbReference type="OrthoDB" id="2441380at2759"/>
<dbReference type="AlphaFoldDB" id="A0A1E3B310"/>
<name>A0A1E3B310_ASPCR</name>
<dbReference type="SUPFAM" id="SSF51322">
    <property type="entry name" value="Cyanovirin-N"/>
    <property type="match status" value="1"/>
</dbReference>
<evidence type="ECO:0000259" key="1">
    <source>
        <dbReference type="Pfam" id="PF08881"/>
    </source>
</evidence>
<dbReference type="InterPro" id="IPR011058">
    <property type="entry name" value="Cyanovirin-N"/>
</dbReference>
<keyword evidence="3" id="KW-1185">Reference proteome</keyword>
<feature type="domain" description="Cyanovirin-N" evidence="1">
    <location>
        <begin position="9"/>
        <end position="65"/>
    </location>
</feature>
<dbReference type="InterPro" id="IPR036673">
    <property type="entry name" value="Cyanovirin-N_sf"/>
</dbReference>
<reference evidence="2 3" key="1">
    <citation type="journal article" date="2016" name="BMC Genomics">
        <title>Comparative genomic and transcriptomic analyses of the Fuzhuan brick tea-fermentation fungus Aspergillus cristatus.</title>
        <authorList>
            <person name="Ge Y."/>
            <person name="Wang Y."/>
            <person name="Liu Y."/>
            <person name="Tan Y."/>
            <person name="Ren X."/>
            <person name="Zhang X."/>
            <person name="Hyde K.D."/>
            <person name="Liu Y."/>
            <person name="Liu Z."/>
        </authorList>
    </citation>
    <scope>NUCLEOTIDE SEQUENCE [LARGE SCALE GENOMIC DNA]</scope>
    <source>
        <strain evidence="2 3">GZAAS20.1005</strain>
    </source>
</reference>
<dbReference type="VEuPathDB" id="FungiDB:SI65_09250"/>
<dbReference type="Gene3D" id="2.30.60.10">
    <property type="entry name" value="Cyanovirin-N"/>
    <property type="match status" value="1"/>
</dbReference>
<evidence type="ECO:0000313" key="3">
    <source>
        <dbReference type="Proteomes" id="UP000094569"/>
    </source>
</evidence>
<evidence type="ECO:0000313" key="2">
    <source>
        <dbReference type="EMBL" id="ODM15309.1"/>
    </source>
</evidence>
<dbReference type="Pfam" id="PF08881">
    <property type="entry name" value="CVNH"/>
    <property type="match status" value="1"/>
</dbReference>
<comment type="caution">
    <text evidence="2">The sequence shown here is derived from an EMBL/GenBank/DDBJ whole genome shotgun (WGS) entry which is preliminary data.</text>
</comment>
<dbReference type="STRING" id="573508.A0A1E3B310"/>
<accession>A0A1E3B310</accession>
<dbReference type="EMBL" id="JXNT01000017">
    <property type="protein sequence ID" value="ODM15309.1"/>
    <property type="molecule type" value="Genomic_DNA"/>
</dbReference>